<dbReference type="STRING" id="84035.SAMN05660742_12230"/>
<evidence type="ECO:0000256" key="2">
    <source>
        <dbReference type="ARBA" id="ARBA00023315"/>
    </source>
</evidence>
<feature type="domain" description="N-acetyltransferase" evidence="3">
    <location>
        <begin position="10"/>
        <end position="148"/>
    </location>
</feature>
<dbReference type="Pfam" id="PF00583">
    <property type="entry name" value="Acetyltransf_1"/>
    <property type="match status" value="1"/>
</dbReference>
<evidence type="ECO:0000313" key="5">
    <source>
        <dbReference type="Proteomes" id="UP000199662"/>
    </source>
</evidence>
<accession>A0A1H7CHQ7</accession>
<evidence type="ECO:0000256" key="1">
    <source>
        <dbReference type="ARBA" id="ARBA00022679"/>
    </source>
</evidence>
<dbReference type="PANTHER" id="PTHR10545:SF29">
    <property type="entry name" value="GH14572P-RELATED"/>
    <property type="match status" value="1"/>
</dbReference>
<keyword evidence="5" id="KW-1185">Reference proteome</keyword>
<gene>
    <name evidence="4" type="ORF">SAMN05660742_12230</name>
</gene>
<evidence type="ECO:0000313" key="4">
    <source>
        <dbReference type="EMBL" id="SEJ89239.1"/>
    </source>
</evidence>
<keyword evidence="1 4" id="KW-0808">Transferase</keyword>
<dbReference type="SUPFAM" id="SSF55729">
    <property type="entry name" value="Acyl-CoA N-acyltransferases (Nat)"/>
    <property type="match status" value="1"/>
</dbReference>
<organism evidence="4 5">
    <name type="scientific">Propionispira arboris</name>
    <dbReference type="NCBI Taxonomy" id="84035"/>
    <lineage>
        <taxon>Bacteria</taxon>
        <taxon>Bacillati</taxon>
        <taxon>Bacillota</taxon>
        <taxon>Negativicutes</taxon>
        <taxon>Selenomonadales</taxon>
        <taxon>Selenomonadaceae</taxon>
        <taxon>Propionispira</taxon>
    </lineage>
</organism>
<dbReference type="Gene3D" id="3.40.630.30">
    <property type="match status" value="1"/>
</dbReference>
<protein>
    <submittedName>
        <fullName evidence="4">Acetyltransferase (GNAT) family protein</fullName>
    </submittedName>
</protein>
<evidence type="ECO:0000259" key="3">
    <source>
        <dbReference type="PROSITE" id="PS51186"/>
    </source>
</evidence>
<dbReference type="InterPro" id="IPR000182">
    <property type="entry name" value="GNAT_dom"/>
</dbReference>
<reference evidence="4 5" key="1">
    <citation type="submission" date="2016-10" db="EMBL/GenBank/DDBJ databases">
        <authorList>
            <person name="de Groot N.N."/>
        </authorList>
    </citation>
    <scope>NUCLEOTIDE SEQUENCE [LARGE SCALE GENOMIC DNA]</scope>
    <source>
        <strain evidence="4 5">DSM 2179</strain>
    </source>
</reference>
<dbReference type="InterPro" id="IPR051016">
    <property type="entry name" value="Diverse_Substrate_AcTransf"/>
</dbReference>
<dbReference type="Proteomes" id="UP000199662">
    <property type="component" value="Unassembled WGS sequence"/>
</dbReference>
<proteinExistence type="predicted"/>
<dbReference type="CDD" id="cd04301">
    <property type="entry name" value="NAT_SF"/>
    <property type="match status" value="1"/>
</dbReference>
<dbReference type="PANTHER" id="PTHR10545">
    <property type="entry name" value="DIAMINE N-ACETYLTRANSFERASE"/>
    <property type="match status" value="1"/>
</dbReference>
<dbReference type="PROSITE" id="PS51186">
    <property type="entry name" value="GNAT"/>
    <property type="match status" value="1"/>
</dbReference>
<dbReference type="GO" id="GO:0008080">
    <property type="term" value="F:N-acetyltransferase activity"/>
    <property type="evidence" value="ECO:0007669"/>
    <property type="project" value="TreeGrafter"/>
</dbReference>
<dbReference type="EMBL" id="FNZK01000022">
    <property type="protein sequence ID" value="SEJ89239.1"/>
    <property type="molecule type" value="Genomic_DNA"/>
</dbReference>
<dbReference type="AlphaFoldDB" id="A0A1H7CHQ7"/>
<dbReference type="InterPro" id="IPR016181">
    <property type="entry name" value="Acyl_CoA_acyltransferase"/>
</dbReference>
<name>A0A1H7CHQ7_9FIRM</name>
<sequence length="148" mass="17495">MDCDYPKVDKMMNDLHLLHVKGCPEFHKDTEHIYSEQAYIELLQNNQNICLIAEEKNIVVGFCFASIKQIQNACMIEQQIGYIESLYVIPECRKNGFGKELLQYVEKTLAGLDIQYLNLVVWDFNKKAIEFYENMRFVSQRHMYTKKI</sequence>
<keyword evidence="2" id="KW-0012">Acyltransferase</keyword>